<dbReference type="HOGENOM" id="CLU_044514_0_0_1"/>
<keyword evidence="2" id="KW-1133">Transmembrane helix</keyword>
<feature type="transmembrane region" description="Helical" evidence="2">
    <location>
        <begin position="97"/>
        <end position="119"/>
    </location>
</feature>
<accession>A0A0A1V934</accession>
<dbReference type="OrthoDB" id="5211263at2759"/>
<feature type="region of interest" description="Disordered" evidence="1">
    <location>
        <begin position="306"/>
        <end position="367"/>
    </location>
</feature>
<dbReference type="eggNOG" id="ENOG502SYMB">
    <property type="taxonomic scope" value="Eukaryota"/>
</dbReference>
<keyword evidence="2" id="KW-0812">Transmembrane</keyword>
<feature type="region of interest" description="Disordered" evidence="1">
    <location>
        <begin position="250"/>
        <end position="273"/>
    </location>
</feature>
<protein>
    <submittedName>
        <fullName evidence="3">Uncharacterized protein</fullName>
    </submittedName>
</protein>
<dbReference type="EMBL" id="JELW01000001">
    <property type="protein sequence ID" value="EXV06380.1"/>
    <property type="molecule type" value="Genomic_DNA"/>
</dbReference>
<feature type="compositionally biased region" description="Basic and acidic residues" evidence="1">
    <location>
        <begin position="312"/>
        <end position="322"/>
    </location>
</feature>
<keyword evidence="2" id="KW-0472">Membrane</keyword>
<proteinExistence type="predicted"/>
<evidence type="ECO:0000313" key="4">
    <source>
        <dbReference type="Proteomes" id="UP000030151"/>
    </source>
</evidence>
<comment type="caution">
    <text evidence="3">The sequence shown here is derived from an EMBL/GenBank/DDBJ whole genome shotgun (WGS) entry which is preliminary data.</text>
</comment>
<organism evidence="3 4">
    <name type="scientific">Metarhizium robertsii</name>
    <dbReference type="NCBI Taxonomy" id="568076"/>
    <lineage>
        <taxon>Eukaryota</taxon>
        <taxon>Fungi</taxon>
        <taxon>Dikarya</taxon>
        <taxon>Ascomycota</taxon>
        <taxon>Pezizomycotina</taxon>
        <taxon>Sordariomycetes</taxon>
        <taxon>Hypocreomycetidae</taxon>
        <taxon>Hypocreales</taxon>
        <taxon>Clavicipitaceae</taxon>
        <taxon>Metarhizium</taxon>
    </lineage>
</organism>
<dbReference type="AlphaFoldDB" id="A0A0A1V934"/>
<feature type="transmembrane region" description="Helical" evidence="2">
    <location>
        <begin position="21"/>
        <end position="43"/>
    </location>
</feature>
<sequence>MANHRAQAQFERARWRAVVLFPIWALQLLLTTSMMGLFAWRLGDTLKHYDERQRAGKVPRIELVWEATNVAMSFVAATCTLIEIVKYMTEALTPWTVLFTHIVKLTCASAILALDVVVYAQEKEYQSLVGIGLDVALFITAITLAIYAILTYRRLSAFDDYVRPANVKGYGFNDGEDADFSYSSRLSIRGSMDKRGAVGSHRPSIGSLRSVKNEPVILNNMQRAPSYYSHERDTQFDEYVARRSSLGARSDFERRTSGDYRRDSPPGDVSPDSLVVTGVVPSRTRGVSITREVSYTSDHVLVAVPEEEHEAPDEAARRDDKTTLLGSSRRNSDEQIMQLHPVLQGADVPEPKWQREGVMLDENSIYP</sequence>
<feature type="transmembrane region" description="Helical" evidence="2">
    <location>
        <begin position="63"/>
        <end position="85"/>
    </location>
</feature>
<dbReference type="Proteomes" id="UP000030151">
    <property type="component" value="Unassembled WGS sequence"/>
</dbReference>
<evidence type="ECO:0000313" key="3">
    <source>
        <dbReference type="EMBL" id="EXV06380.1"/>
    </source>
</evidence>
<feature type="transmembrane region" description="Helical" evidence="2">
    <location>
        <begin position="125"/>
        <end position="150"/>
    </location>
</feature>
<evidence type="ECO:0000256" key="2">
    <source>
        <dbReference type="SAM" id="Phobius"/>
    </source>
</evidence>
<name>A0A0A1V934_9HYPO</name>
<evidence type="ECO:0000256" key="1">
    <source>
        <dbReference type="SAM" id="MobiDB-lite"/>
    </source>
</evidence>
<gene>
    <name evidence="3" type="ORF">X797_001098</name>
</gene>
<feature type="compositionally biased region" description="Basic and acidic residues" evidence="1">
    <location>
        <begin position="250"/>
        <end position="265"/>
    </location>
</feature>
<reference evidence="3 4" key="1">
    <citation type="submission" date="2014-02" db="EMBL/GenBank/DDBJ databases">
        <title>The genome sequence of the entomopathogenic fungus Metarhizium robertsii ARSEF 2575.</title>
        <authorList>
            <person name="Giuliano Garisto Donzelli B."/>
            <person name="Roe B.A."/>
            <person name="Macmil S.L."/>
            <person name="Krasnoff S.B."/>
            <person name="Gibson D.M."/>
        </authorList>
    </citation>
    <scope>NUCLEOTIDE SEQUENCE [LARGE SCALE GENOMIC DNA]</scope>
    <source>
        <strain evidence="3 4">ARSEF 2575</strain>
    </source>
</reference>